<sequence length="1227" mass="130284">MKKMYYLLLLFLLFGPIVWSQQIGGAPIVPYTLTVDDTVACSYGQTITATLASSQIKTVYNLRSVTNGALIDGPVQGTGGPLQFSISPYRTDSFYVEAVAPGIGVELDATDDALEINPSPDISSGDFSLVGWIKIPQTAPNFGYINTFSRPVGTTRYLQFLHFYGRLRYLSGTGSTPTANSLIGNRSIKDNKWHHFAFTRTAATNEVNIYIDGVLDASKVIPALETGLDTCFIGHVWANGQRQGQLGASIDELSFWSRPLSLTEIQDDMANGTDSTDTDLAYFYNFEEGQGNSVHDISPNNPPANSQFENADSSAVWVDGAPRYRGEMSNQVVIHFTNNPLQIVQINSSATSVCAGDSLILEAECRSFDVVSSYQWSSGQNNGAAFVPSQSAYYTVTATDALGCTDVDSIQLTVNAAPTIQLQASDTAVCQGESVILTASGADSYLWNNSVQNAQSFQPSQSAYYRVVATDSNTNCSVVDSLWLSVYSLPNISLQPSASAICAGDSVQIQAPTSLTYSWPQGLANGQNFAPDSTDDYTVIGTDANGCRDTAITTIVVNSLPQVQLQGPANNGLCFGESMTLSASGANSYSWDNGVVDGQSFTPQSAQSYTVTATDANGCQNTASIFVDVYALPAASIVPDLSLSNPNQLCPGDSLALFGAGGTSYSWSHNLSDGQAFVPQSTDSYTVTATDANGCSDTASIYVPLLTAPSPSIQATAMALCPGQSLSLTAIGADTYSWDNGLVNGQSFVPDSSRRYTVTANLNNGCNDTAQVYITVYPRPMVQANASAFSICQGEPLLLYGSGANSYSWDNNVVDGQAFYPQSNGNYLLTGTDLNGCTAMSGISITVNPTPTAAIQASANSLCESDSLTLLATGGTSYNWSHGLPNGQGFVPDSSATYTVVVTDANNCNDTASLSVTVHPYPQLAAMSSQDSICQGQMLSLSGQGATSYNWSNGVIDGQAFPIYSSQTYLLSGTSAQGCTAHDSIYIHVWPLPTAMAQASADTVCQGDSISLSGSGGQTYSWDNNVVDGLAFVLQTTTTFTLIATDANACQDTSQIEVLARALPQLSILNLNSLYCSADNSIQLEASPANGLFSGPAVSPGDSILFNQLANGSYTVNYAYTDEFGCSNELNQSFDMDNCAGLAEANRWSQLKVYPNPSHNEVYIDLSDLEQQPLQLRLYNLMGQLVLQEEQMGGRLASLSMADLPAGTYILQLQQADQQIQLTVVKQ</sequence>
<dbReference type="HOGENOM" id="CLU_268049_0_0_10"/>
<gene>
    <name evidence="2" type="ORF">SapgrDRAFT_2361</name>
</gene>
<organism evidence="2 3">
    <name type="scientific">Saprospira grandis DSM 2844</name>
    <dbReference type="NCBI Taxonomy" id="694433"/>
    <lineage>
        <taxon>Bacteria</taxon>
        <taxon>Pseudomonadati</taxon>
        <taxon>Bacteroidota</taxon>
        <taxon>Saprospiria</taxon>
        <taxon>Saprospirales</taxon>
        <taxon>Saprospiraceae</taxon>
        <taxon>Saprospira</taxon>
    </lineage>
</organism>
<feature type="domain" description="Secretion system C-terminal sorting" evidence="1">
    <location>
        <begin position="1153"/>
        <end position="1220"/>
    </location>
</feature>
<evidence type="ECO:0000313" key="2">
    <source>
        <dbReference type="EMBL" id="EJF54027.1"/>
    </source>
</evidence>
<dbReference type="Pfam" id="PF18962">
    <property type="entry name" value="Por_Secre_tail"/>
    <property type="match status" value="1"/>
</dbReference>
<dbReference type="NCBIfam" id="TIGR04183">
    <property type="entry name" value="Por_Secre_tail"/>
    <property type="match status" value="1"/>
</dbReference>
<proteinExistence type="predicted"/>
<dbReference type="EMBL" id="JH719942">
    <property type="protein sequence ID" value="EJF54027.1"/>
    <property type="molecule type" value="Genomic_DNA"/>
</dbReference>
<dbReference type="Pfam" id="PF13385">
    <property type="entry name" value="Laminin_G_3"/>
    <property type="match status" value="1"/>
</dbReference>
<dbReference type="AlphaFoldDB" id="J0P8Y4"/>
<dbReference type="GO" id="GO:0004553">
    <property type="term" value="F:hydrolase activity, hydrolyzing O-glycosyl compounds"/>
    <property type="evidence" value="ECO:0007669"/>
    <property type="project" value="UniProtKB-ARBA"/>
</dbReference>
<dbReference type="Gene3D" id="2.60.120.200">
    <property type="match status" value="1"/>
</dbReference>
<accession>J0P8Y4</accession>
<dbReference type="SUPFAM" id="SSF49899">
    <property type="entry name" value="Concanavalin A-like lectins/glucanases"/>
    <property type="match status" value="1"/>
</dbReference>
<dbReference type="InterPro" id="IPR026444">
    <property type="entry name" value="Secre_tail"/>
</dbReference>
<evidence type="ECO:0000259" key="1">
    <source>
        <dbReference type="Pfam" id="PF18962"/>
    </source>
</evidence>
<evidence type="ECO:0000313" key="3">
    <source>
        <dbReference type="Proteomes" id="UP000005113"/>
    </source>
</evidence>
<dbReference type="GO" id="GO:0005975">
    <property type="term" value="P:carbohydrate metabolic process"/>
    <property type="evidence" value="ECO:0007669"/>
    <property type="project" value="UniProtKB-ARBA"/>
</dbReference>
<name>J0P8Y4_9BACT</name>
<dbReference type="RefSeq" id="WP_002659709.1">
    <property type="nucleotide sequence ID" value="NZ_JH719942.1"/>
</dbReference>
<dbReference type="OrthoDB" id="9765926at2"/>
<dbReference type="Proteomes" id="UP000005113">
    <property type="component" value="Unassembled WGS sequence"/>
</dbReference>
<reference evidence="3" key="1">
    <citation type="journal article" date="2012" name="Stand. Genomic Sci.">
        <title>Permanent draft genome sequence of the gliding predator Saprospira grandis strain Sa g1 (= HR1).</title>
        <authorList>
            <person name="Mavromatis K."/>
            <person name="Chertkov O."/>
            <person name="Lapidus A."/>
            <person name="Nolan M."/>
            <person name="Lucas S."/>
            <person name="Tice H."/>
            <person name="Del Rio T.G."/>
            <person name="Cheng J.F."/>
            <person name="Han C."/>
            <person name="Tapia R."/>
            <person name="Bruce D."/>
            <person name="Goodwin L.A."/>
            <person name="Pitluck S."/>
            <person name="Huntemann M."/>
            <person name="Liolios K."/>
            <person name="Pagani I."/>
            <person name="Ivanova N."/>
            <person name="Mikhailova N."/>
            <person name="Pati A."/>
            <person name="Chen A."/>
            <person name="Palaniappan K."/>
            <person name="Land M."/>
            <person name="Brambilla E.M."/>
            <person name="Rohde M."/>
            <person name="Spring S."/>
            <person name="Goker M."/>
            <person name="Detter J.C."/>
            <person name="Bristow J."/>
            <person name="Eisen J.A."/>
            <person name="Markowitz V."/>
            <person name="Hugenholtz P."/>
            <person name="Kyrpides N.C."/>
            <person name="Klenk H.P."/>
            <person name="Woyke T."/>
        </authorList>
    </citation>
    <scope>NUCLEOTIDE SEQUENCE [LARGE SCALE GENOMIC DNA]</scope>
    <source>
        <strain evidence="3">DSM 2844</strain>
    </source>
</reference>
<protein>
    <recommendedName>
        <fullName evidence="1">Secretion system C-terminal sorting domain-containing protein</fullName>
    </recommendedName>
</protein>
<dbReference type="InterPro" id="IPR013320">
    <property type="entry name" value="ConA-like_dom_sf"/>
</dbReference>